<dbReference type="PANTHER" id="PTHR30069">
    <property type="entry name" value="TONB-DEPENDENT OUTER MEMBRANE RECEPTOR"/>
    <property type="match status" value="1"/>
</dbReference>
<keyword evidence="6 11" id="KW-0798">TonB box</keyword>
<keyword evidence="5 12" id="KW-0732">Signal</keyword>
<dbReference type="InterPro" id="IPR037066">
    <property type="entry name" value="Plug_dom_sf"/>
</dbReference>
<evidence type="ECO:0000256" key="12">
    <source>
        <dbReference type="SAM" id="SignalP"/>
    </source>
</evidence>
<evidence type="ECO:0000259" key="14">
    <source>
        <dbReference type="Pfam" id="PF07715"/>
    </source>
</evidence>
<evidence type="ECO:0000256" key="1">
    <source>
        <dbReference type="ARBA" id="ARBA00004571"/>
    </source>
</evidence>
<proteinExistence type="inferred from homology"/>
<feature type="domain" description="TonB-dependent receptor-like beta-barrel" evidence="13">
    <location>
        <begin position="264"/>
        <end position="608"/>
    </location>
</feature>
<dbReference type="AlphaFoldDB" id="A0A2U2B3M1"/>
<evidence type="ECO:0000256" key="8">
    <source>
        <dbReference type="ARBA" id="ARBA00023170"/>
    </source>
</evidence>
<gene>
    <name evidence="15" type="ORF">DDZ16_19690</name>
</gene>
<dbReference type="EMBL" id="QEWP01000029">
    <property type="protein sequence ID" value="PWD97659.1"/>
    <property type="molecule type" value="Genomic_DNA"/>
</dbReference>
<dbReference type="GO" id="GO:0015344">
    <property type="term" value="F:siderophore uptake transmembrane transporter activity"/>
    <property type="evidence" value="ECO:0007669"/>
    <property type="project" value="TreeGrafter"/>
</dbReference>
<dbReference type="InterPro" id="IPR000531">
    <property type="entry name" value="Beta-barrel_TonB"/>
</dbReference>
<keyword evidence="3 10" id="KW-1134">Transmembrane beta strand</keyword>
<dbReference type="InterPro" id="IPR036942">
    <property type="entry name" value="Beta-barrel_TonB_sf"/>
</dbReference>
<dbReference type="GO" id="GO:0044718">
    <property type="term" value="P:siderophore transmembrane transport"/>
    <property type="evidence" value="ECO:0007669"/>
    <property type="project" value="TreeGrafter"/>
</dbReference>
<name>A0A2U2B3M1_9BACT</name>
<organism evidence="15 16">
    <name type="scientific">Marinilabilia rubra</name>
    <dbReference type="NCBI Taxonomy" id="2162893"/>
    <lineage>
        <taxon>Bacteria</taxon>
        <taxon>Pseudomonadati</taxon>
        <taxon>Bacteroidota</taxon>
        <taxon>Bacteroidia</taxon>
        <taxon>Marinilabiliales</taxon>
        <taxon>Marinilabiliaceae</taxon>
        <taxon>Marinilabilia</taxon>
    </lineage>
</organism>
<dbReference type="InterPro" id="IPR039426">
    <property type="entry name" value="TonB-dep_rcpt-like"/>
</dbReference>
<comment type="caution">
    <text evidence="15">The sequence shown here is derived from an EMBL/GenBank/DDBJ whole genome shotgun (WGS) entry which is preliminary data.</text>
</comment>
<evidence type="ECO:0000256" key="10">
    <source>
        <dbReference type="PROSITE-ProRule" id="PRU01360"/>
    </source>
</evidence>
<dbReference type="RefSeq" id="WP_109266196.1">
    <property type="nucleotide sequence ID" value="NZ_QEWP01000029.1"/>
</dbReference>
<feature type="signal peptide" evidence="12">
    <location>
        <begin position="1"/>
        <end position="20"/>
    </location>
</feature>
<dbReference type="InterPro" id="IPR012910">
    <property type="entry name" value="Plug_dom"/>
</dbReference>
<accession>A0A2U2B3M1</accession>
<evidence type="ECO:0000256" key="2">
    <source>
        <dbReference type="ARBA" id="ARBA00022448"/>
    </source>
</evidence>
<keyword evidence="8 15" id="KW-0675">Receptor</keyword>
<evidence type="ECO:0000313" key="15">
    <source>
        <dbReference type="EMBL" id="PWD97659.1"/>
    </source>
</evidence>
<evidence type="ECO:0000256" key="5">
    <source>
        <dbReference type="ARBA" id="ARBA00022729"/>
    </source>
</evidence>
<dbReference type="Gene3D" id="2.40.170.20">
    <property type="entry name" value="TonB-dependent receptor, beta-barrel domain"/>
    <property type="match status" value="1"/>
</dbReference>
<evidence type="ECO:0000256" key="6">
    <source>
        <dbReference type="ARBA" id="ARBA00023077"/>
    </source>
</evidence>
<evidence type="ECO:0000256" key="4">
    <source>
        <dbReference type="ARBA" id="ARBA00022692"/>
    </source>
</evidence>
<dbReference type="Pfam" id="PF00593">
    <property type="entry name" value="TonB_dep_Rec_b-barrel"/>
    <property type="match status" value="1"/>
</dbReference>
<dbReference type="PROSITE" id="PS52016">
    <property type="entry name" value="TONB_DEPENDENT_REC_3"/>
    <property type="match status" value="1"/>
</dbReference>
<protein>
    <submittedName>
        <fullName evidence="15">TonB-dependent receptor</fullName>
    </submittedName>
</protein>
<evidence type="ECO:0000256" key="3">
    <source>
        <dbReference type="ARBA" id="ARBA00022452"/>
    </source>
</evidence>
<keyword evidence="7 10" id="KW-0472">Membrane</keyword>
<evidence type="ECO:0000256" key="11">
    <source>
        <dbReference type="RuleBase" id="RU003357"/>
    </source>
</evidence>
<feature type="chain" id="PRO_5015402249" evidence="12">
    <location>
        <begin position="21"/>
        <end position="634"/>
    </location>
</feature>
<keyword evidence="2 10" id="KW-0813">Transport</keyword>
<feature type="domain" description="TonB-dependent receptor plug" evidence="14">
    <location>
        <begin position="48"/>
        <end position="148"/>
    </location>
</feature>
<comment type="similarity">
    <text evidence="10 11">Belongs to the TonB-dependent receptor family.</text>
</comment>
<dbReference type="OrthoDB" id="9762903at2"/>
<keyword evidence="9 10" id="KW-0998">Cell outer membrane</keyword>
<dbReference type="GO" id="GO:0009279">
    <property type="term" value="C:cell outer membrane"/>
    <property type="evidence" value="ECO:0007669"/>
    <property type="project" value="UniProtKB-SubCell"/>
</dbReference>
<evidence type="ECO:0000256" key="9">
    <source>
        <dbReference type="ARBA" id="ARBA00023237"/>
    </source>
</evidence>
<evidence type="ECO:0000259" key="13">
    <source>
        <dbReference type="Pfam" id="PF00593"/>
    </source>
</evidence>
<dbReference type="PANTHER" id="PTHR30069:SF29">
    <property type="entry name" value="HEMOGLOBIN AND HEMOGLOBIN-HAPTOGLOBIN-BINDING PROTEIN 1-RELATED"/>
    <property type="match status" value="1"/>
</dbReference>
<dbReference type="Pfam" id="PF07715">
    <property type="entry name" value="Plug"/>
    <property type="match status" value="1"/>
</dbReference>
<keyword evidence="16" id="KW-1185">Reference proteome</keyword>
<dbReference type="Proteomes" id="UP000244956">
    <property type="component" value="Unassembled WGS sequence"/>
</dbReference>
<reference evidence="15 16" key="1">
    <citation type="submission" date="2018-05" db="EMBL/GenBank/DDBJ databases">
        <title>Marinilabilia rubrum sp. nov., isolated from saltern sediment.</title>
        <authorList>
            <person name="Zhang R."/>
        </authorList>
    </citation>
    <scope>NUCLEOTIDE SEQUENCE [LARGE SCALE GENOMIC DNA]</scope>
    <source>
        <strain evidence="15 16">WTE16</strain>
    </source>
</reference>
<comment type="subcellular location">
    <subcellularLocation>
        <location evidence="1 10">Cell outer membrane</location>
        <topology evidence="1 10">Multi-pass membrane protein</topology>
    </subcellularLocation>
</comment>
<dbReference type="SUPFAM" id="SSF56935">
    <property type="entry name" value="Porins"/>
    <property type="match status" value="1"/>
</dbReference>
<evidence type="ECO:0000256" key="7">
    <source>
        <dbReference type="ARBA" id="ARBA00023136"/>
    </source>
</evidence>
<sequence length="634" mass="70165">MYLRIAFIGLFMASSLAAVAQDFFQEDPVKLREVRVVSSRLEDYAVGATVSSPDSALVKMHRQESLASLLSNTFGVSLKTYGAGGLASVSIRGGGTDHTAVMWNGLNIQSPMSGGVNLSVMPVGFFNNVEVQHGGSGTLFGSGAVSGVIHLSGNEILGLENYMDASGSVGSYGFKSLNADIKSGSNKFASRLSVFGQKADNDFTYTNTSRIGQPEERQTNAGVKQYGVLQENQWRISERSLLTTGFWYQDYDKDLQTLMTSRQPGDTNQKDKNILASVNFKHYYKNGTLKLKQGFIRNKILYSNPDLADPQSDNNSYSWITEGEYKLRLGTHHSINAGVNYTYELAESDGYQGDVVRNRMAAFASGRYGLSKGRGAIVLSFREEMTDNDFQPVVFSFGVEHPLVKTLKLKGNVSKNYRIPNLNDLYWKEDGYSKGNPELKAESGWSGDLGVDFSFIAAGIKTRLSSAFFASRTEDIIVWLPENGGKWMPHNKRVGETLGAEAGFHMSAGFGGNHLALRGFYTYVESTLSSNDEYNGRQMIYVPRHKINGLFSYTRKRFYATLAGSYNGERFYDYDSQLDAYALFDASVGYKLDISGICADISVKVNNLINAEYQVVAWYAMPPRNYRINLNITI</sequence>
<dbReference type="Gene3D" id="2.170.130.10">
    <property type="entry name" value="TonB-dependent receptor, plug domain"/>
    <property type="match status" value="1"/>
</dbReference>
<keyword evidence="4 10" id="KW-0812">Transmembrane</keyword>
<evidence type="ECO:0000313" key="16">
    <source>
        <dbReference type="Proteomes" id="UP000244956"/>
    </source>
</evidence>